<evidence type="ECO:0000313" key="1">
    <source>
        <dbReference type="EMBL" id="KAH6643342.1"/>
    </source>
</evidence>
<proteinExistence type="predicted"/>
<dbReference type="OrthoDB" id="190201at2759"/>
<dbReference type="Proteomes" id="UP000758603">
    <property type="component" value="Unassembled WGS sequence"/>
</dbReference>
<protein>
    <submittedName>
        <fullName evidence="1">Uncharacterized protein</fullName>
    </submittedName>
</protein>
<comment type="caution">
    <text evidence="1">The sequence shown here is derived from an EMBL/GenBank/DDBJ whole genome shotgun (WGS) entry which is preliminary data.</text>
</comment>
<dbReference type="RefSeq" id="XP_045951272.1">
    <property type="nucleotide sequence ID" value="XM_046101089.1"/>
</dbReference>
<accession>A0A9P8RI45</accession>
<dbReference type="GeneID" id="70129981"/>
<reference evidence="1" key="1">
    <citation type="journal article" date="2021" name="Nat. Commun.">
        <title>Genetic determinants of endophytism in the Arabidopsis root mycobiome.</title>
        <authorList>
            <person name="Mesny F."/>
            <person name="Miyauchi S."/>
            <person name="Thiergart T."/>
            <person name="Pickel B."/>
            <person name="Atanasova L."/>
            <person name="Karlsson M."/>
            <person name="Huettel B."/>
            <person name="Barry K.W."/>
            <person name="Haridas S."/>
            <person name="Chen C."/>
            <person name="Bauer D."/>
            <person name="Andreopoulos W."/>
            <person name="Pangilinan J."/>
            <person name="LaButti K."/>
            <person name="Riley R."/>
            <person name="Lipzen A."/>
            <person name="Clum A."/>
            <person name="Drula E."/>
            <person name="Henrissat B."/>
            <person name="Kohler A."/>
            <person name="Grigoriev I.V."/>
            <person name="Martin F.M."/>
            <person name="Hacquard S."/>
        </authorList>
    </citation>
    <scope>NUCLEOTIDE SEQUENCE</scope>
    <source>
        <strain evidence="1">MPI-SDFR-AT-0073</strain>
    </source>
</reference>
<name>A0A9P8RI45_9PEZI</name>
<dbReference type="EMBL" id="JAGPXC010000013">
    <property type="protein sequence ID" value="KAH6643342.1"/>
    <property type="molecule type" value="Genomic_DNA"/>
</dbReference>
<keyword evidence="2" id="KW-1185">Reference proteome</keyword>
<evidence type="ECO:0000313" key="2">
    <source>
        <dbReference type="Proteomes" id="UP000758603"/>
    </source>
</evidence>
<organism evidence="1 2">
    <name type="scientific">Truncatella angustata</name>
    <dbReference type="NCBI Taxonomy" id="152316"/>
    <lineage>
        <taxon>Eukaryota</taxon>
        <taxon>Fungi</taxon>
        <taxon>Dikarya</taxon>
        <taxon>Ascomycota</taxon>
        <taxon>Pezizomycotina</taxon>
        <taxon>Sordariomycetes</taxon>
        <taxon>Xylariomycetidae</taxon>
        <taxon>Amphisphaeriales</taxon>
        <taxon>Sporocadaceae</taxon>
        <taxon>Truncatella</taxon>
    </lineage>
</organism>
<sequence length="171" mass="19383">MDSWRDGIKRLREKSTKFIQEFVDLADVTNEFEIPEYEAVVEVFHKKHLSLTLPWSLKEVRVALDWFAKDATTYGTMFVRPKSSGTTLLSNGTEDEAQDVAMQSSCKHMAKMKTDHTGQCGTFFSNRSVVKLHAKPGDLLGRALYIDNIQVMAQGAQTLWNKHITFAILQA</sequence>
<gene>
    <name evidence="1" type="ORF">BKA67DRAFT_542301</name>
</gene>
<dbReference type="AlphaFoldDB" id="A0A9P8RI45"/>